<dbReference type="EMBL" id="MU117965">
    <property type="protein sequence ID" value="KAF9653078.1"/>
    <property type="molecule type" value="Genomic_DNA"/>
</dbReference>
<accession>A0ACB6ZUU0</accession>
<keyword evidence="2" id="KW-1185">Reference proteome</keyword>
<organism evidence="1 2">
    <name type="scientific">Thelephora ganbajun</name>
    <name type="common">Ganba fungus</name>
    <dbReference type="NCBI Taxonomy" id="370292"/>
    <lineage>
        <taxon>Eukaryota</taxon>
        <taxon>Fungi</taxon>
        <taxon>Dikarya</taxon>
        <taxon>Basidiomycota</taxon>
        <taxon>Agaricomycotina</taxon>
        <taxon>Agaricomycetes</taxon>
        <taxon>Thelephorales</taxon>
        <taxon>Thelephoraceae</taxon>
        <taxon>Thelephora</taxon>
    </lineage>
</organism>
<reference evidence="1" key="1">
    <citation type="submission" date="2019-10" db="EMBL/GenBank/DDBJ databases">
        <authorList>
            <consortium name="DOE Joint Genome Institute"/>
            <person name="Kuo A."/>
            <person name="Miyauchi S."/>
            <person name="Kiss E."/>
            <person name="Drula E."/>
            <person name="Kohler A."/>
            <person name="Sanchez-Garcia M."/>
            <person name="Andreopoulos B."/>
            <person name="Barry K.W."/>
            <person name="Bonito G."/>
            <person name="Buee M."/>
            <person name="Carver A."/>
            <person name="Chen C."/>
            <person name="Cichocki N."/>
            <person name="Clum A."/>
            <person name="Culley D."/>
            <person name="Crous P.W."/>
            <person name="Fauchery L."/>
            <person name="Girlanda M."/>
            <person name="Hayes R."/>
            <person name="Keri Z."/>
            <person name="Labutti K."/>
            <person name="Lipzen A."/>
            <person name="Lombard V."/>
            <person name="Magnuson J."/>
            <person name="Maillard F."/>
            <person name="Morin E."/>
            <person name="Murat C."/>
            <person name="Nolan M."/>
            <person name="Ohm R."/>
            <person name="Pangilinan J."/>
            <person name="Pereira M."/>
            <person name="Perotto S."/>
            <person name="Peter M."/>
            <person name="Riley R."/>
            <person name="Sitrit Y."/>
            <person name="Stielow B."/>
            <person name="Szollosi G."/>
            <person name="Zifcakova L."/>
            <person name="Stursova M."/>
            <person name="Spatafora J.W."/>
            <person name="Tedersoo L."/>
            <person name="Vaario L.-M."/>
            <person name="Yamada A."/>
            <person name="Yan M."/>
            <person name="Wang P."/>
            <person name="Xu J."/>
            <person name="Bruns T."/>
            <person name="Baldrian P."/>
            <person name="Vilgalys R."/>
            <person name="Henrissat B."/>
            <person name="Grigoriev I.V."/>
            <person name="Hibbett D."/>
            <person name="Nagy L.G."/>
            <person name="Martin F.M."/>
        </authorList>
    </citation>
    <scope>NUCLEOTIDE SEQUENCE</scope>
    <source>
        <strain evidence="1">P2</strain>
    </source>
</reference>
<proteinExistence type="predicted"/>
<sequence>MGPGVTTTGVVWRGPVKPCSPFVLSDHLLEKFASYVSITHYQRGIAPGRFLHGRHISSHDKSIRNKDCVQRPKGKSHTSPRANVKKFQRKLSHSVEIITEFYPEYRDAKGVPPAFARRTLIRRIPIVRCICLALFHPLVRGCRGFHNSLPKSPTACHLFCLPIKDPEALGRRRYRMAHAGVQDVRRCRAVHI</sequence>
<reference evidence="1" key="2">
    <citation type="journal article" date="2020" name="Nat. Commun.">
        <title>Large-scale genome sequencing of mycorrhizal fungi provides insights into the early evolution of symbiotic traits.</title>
        <authorList>
            <person name="Miyauchi S."/>
            <person name="Kiss E."/>
            <person name="Kuo A."/>
            <person name="Drula E."/>
            <person name="Kohler A."/>
            <person name="Sanchez-Garcia M."/>
            <person name="Morin E."/>
            <person name="Andreopoulos B."/>
            <person name="Barry K.W."/>
            <person name="Bonito G."/>
            <person name="Buee M."/>
            <person name="Carver A."/>
            <person name="Chen C."/>
            <person name="Cichocki N."/>
            <person name="Clum A."/>
            <person name="Culley D."/>
            <person name="Crous P.W."/>
            <person name="Fauchery L."/>
            <person name="Girlanda M."/>
            <person name="Hayes R.D."/>
            <person name="Keri Z."/>
            <person name="LaButti K."/>
            <person name="Lipzen A."/>
            <person name="Lombard V."/>
            <person name="Magnuson J."/>
            <person name="Maillard F."/>
            <person name="Murat C."/>
            <person name="Nolan M."/>
            <person name="Ohm R.A."/>
            <person name="Pangilinan J."/>
            <person name="Pereira M.F."/>
            <person name="Perotto S."/>
            <person name="Peter M."/>
            <person name="Pfister S."/>
            <person name="Riley R."/>
            <person name="Sitrit Y."/>
            <person name="Stielow J.B."/>
            <person name="Szollosi G."/>
            <person name="Zifcakova L."/>
            <person name="Stursova M."/>
            <person name="Spatafora J.W."/>
            <person name="Tedersoo L."/>
            <person name="Vaario L.M."/>
            <person name="Yamada A."/>
            <person name="Yan M."/>
            <person name="Wang P."/>
            <person name="Xu J."/>
            <person name="Bruns T."/>
            <person name="Baldrian P."/>
            <person name="Vilgalys R."/>
            <person name="Dunand C."/>
            <person name="Henrissat B."/>
            <person name="Grigoriev I.V."/>
            <person name="Hibbett D."/>
            <person name="Nagy L.G."/>
            <person name="Martin F.M."/>
        </authorList>
    </citation>
    <scope>NUCLEOTIDE SEQUENCE</scope>
    <source>
        <strain evidence="1">P2</strain>
    </source>
</reference>
<evidence type="ECO:0000313" key="1">
    <source>
        <dbReference type="EMBL" id="KAF9653078.1"/>
    </source>
</evidence>
<gene>
    <name evidence="1" type="ORF">BDM02DRAFT_3108198</name>
</gene>
<evidence type="ECO:0000313" key="2">
    <source>
        <dbReference type="Proteomes" id="UP000886501"/>
    </source>
</evidence>
<comment type="caution">
    <text evidence="1">The sequence shown here is derived from an EMBL/GenBank/DDBJ whole genome shotgun (WGS) entry which is preliminary data.</text>
</comment>
<protein>
    <submittedName>
        <fullName evidence="1">Uncharacterized protein</fullName>
    </submittedName>
</protein>
<name>A0ACB6ZUU0_THEGA</name>
<dbReference type="Proteomes" id="UP000886501">
    <property type="component" value="Unassembled WGS sequence"/>
</dbReference>